<keyword evidence="2" id="KW-1185">Reference proteome</keyword>
<gene>
    <name evidence="1" type="ORF">Bpfe_023127</name>
</gene>
<organism evidence="1 2">
    <name type="scientific">Biomphalaria pfeifferi</name>
    <name type="common">Bloodfluke planorb</name>
    <name type="synonym">Freshwater snail</name>
    <dbReference type="NCBI Taxonomy" id="112525"/>
    <lineage>
        <taxon>Eukaryota</taxon>
        <taxon>Metazoa</taxon>
        <taxon>Spiralia</taxon>
        <taxon>Lophotrochozoa</taxon>
        <taxon>Mollusca</taxon>
        <taxon>Gastropoda</taxon>
        <taxon>Heterobranchia</taxon>
        <taxon>Euthyneura</taxon>
        <taxon>Panpulmonata</taxon>
        <taxon>Hygrophila</taxon>
        <taxon>Lymnaeoidea</taxon>
        <taxon>Planorbidae</taxon>
        <taxon>Biomphalaria</taxon>
    </lineage>
</organism>
<evidence type="ECO:0000313" key="2">
    <source>
        <dbReference type="Proteomes" id="UP001233172"/>
    </source>
</evidence>
<dbReference type="EMBL" id="JASAOG010000151">
    <property type="protein sequence ID" value="KAK0047420.1"/>
    <property type="molecule type" value="Genomic_DNA"/>
</dbReference>
<dbReference type="Proteomes" id="UP001233172">
    <property type="component" value="Unassembled WGS sequence"/>
</dbReference>
<proteinExistence type="predicted"/>
<evidence type="ECO:0000313" key="1">
    <source>
        <dbReference type="EMBL" id="KAK0047420.1"/>
    </source>
</evidence>
<name>A0AAD8F150_BIOPF</name>
<comment type="caution">
    <text evidence="1">The sequence shown here is derived from an EMBL/GenBank/DDBJ whole genome shotgun (WGS) entry which is preliminary data.</text>
</comment>
<protein>
    <submittedName>
        <fullName evidence="1">Uncharacterized protein</fullName>
    </submittedName>
</protein>
<sequence length="73" mass="8507">MEAVKDDKIGDRTLELNSNEHIMFTQLFSSSQRNSLEMLTVEREEGSPGSRVERMDGFHGPRVVKRLNIFWPR</sequence>
<reference evidence="1" key="2">
    <citation type="submission" date="2023-04" db="EMBL/GenBank/DDBJ databases">
        <authorList>
            <person name="Bu L."/>
            <person name="Lu L."/>
            <person name="Laidemitt M.R."/>
            <person name="Zhang S.M."/>
            <person name="Mutuku M."/>
            <person name="Mkoji G."/>
            <person name="Steinauer M."/>
            <person name="Loker E.S."/>
        </authorList>
    </citation>
    <scope>NUCLEOTIDE SEQUENCE</scope>
    <source>
        <strain evidence="1">KasaAsao</strain>
        <tissue evidence="1">Whole Snail</tissue>
    </source>
</reference>
<dbReference type="AlphaFoldDB" id="A0AAD8F150"/>
<reference evidence="1" key="1">
    <citation type="journal article" date="2023" name="PLoS Negl. Trop. Dis.">
        <title>A genome sequence for Biomphalaria pfeifferi, the major vector snail for the human-infecting parasite Schistosoma mansoni.</title>
        <authorList>
            <person name="Bu L."/>
            <person name="Lu L."/>
            <person name="Laidemitt M.R."/>
            <person name="Zhang S.M."/>
            <person name="Mutuku M."/>
            <person name="Mkoji G."/>
            <person name="Steinauer M."/>
            <person name="Loker E.S."/>
        </authorList>
    </citation>
    <scope>NUCLEOTIDE SEQUENCE</scope>
    <source>
        <strain evidence="1">KasaAsao</strain>
    </source>
</reference>
<accession>A0AAD8F150</accession>